<dbReference type="eggNOG" id="COG0735">
    <property type="taxonomic scope" value="Bacteria"/>
</dbReference>
<dbReference type="SUPFAM" id="SSF46785">
    <property type="entry name" value="Winged helix' DNA-binding domain"/>
    <property type="match status" value="1"/>
</dbReference>
<evidence type="ECO:0000256" key="7">
    <source>
        <dbReference type="ARBA" id="ARBA00022833"/>
    </source>
</evidence>
<feature type="binding site" evidence="12">
    <location>
        <position position="79"/>
    </location>
    <ligand>
        <name>Fe cation</name>
        <dbReference type="ChEBI" id="CHEBI:24875"/>
    </ligand>
</feature>
<dbReference type="InterPro" id="IPR036388">
    <property type="entry name" value="WH-like_DNA-bd_sf"/>
</dbReference>
<reference evidence="13 14" key="1">
    <citation type="submission" date="2014-03" db="EMBL/GenBank/DDBJ databases">
        <title>Genomics of Bifidobacteria.</title>
        <authorList>
            <person name="Ventura M."/>
            <person name="Milani C."/>
            <person name="Lugli G.A."/>
        </authorList>
    </citation>
    <scope>NUCLEOTIDE SEQUENCE [LARGE SCALE GENOMIC DNA]</scope>
    <source>
        <strain evidence="13 14">DSM 23968</strain>
    </source>
</reference>
<comment type="cofactor">
    <cofactor evidence="11">
        <name>Zn(2+)</name>
        <dbReference type="ChEBI" id="CHEBI:29105"/>
    </cofactor>
    <text evidence="11">Binds 1 zinc ion per subunit.</text>
</comment>
<comment type="caution">
    <text evidence="13">The sequence shown here is derived from an EMBL/GenBank/DDBJ whole genome shotgun (WGS) entry which is preliminary data.</text>
</comment>
<dbReference type="Pfam" id="PF01475">
    <property type="entry name" value="FUR"/>
    <property type="match status" value="1"/>
</dbReference>
<evidence type="ECO:0000256" key="6">
    <source>
        <dbReference type="ARBA" id="ARBA00022723"/>
    </source>
</evidence>
<keyword evidence="14" id="KW-1185">Reference proteome</keyword>
<feature type="binding site" evidence="11">
    <location>
        <position position="88"/>
    </location>
    <ligand>
        <name>Zn(2+)</name>
        <dbReference type="ChEBI" id="CHEBI:29105"/>
    </ligand>
</feature>
<evidence type="ECO:0000256" key="8">
    <source>
        <dbReference type="ARBA" id="ARBA00023015"/>
    </source>
</evidence>
<evidence type="ECO:0000256" key="4">
    <source>
        <dbReference type="ARBA" id="ARBA00022490"/>
    </source>
</evidence>
<dbReference type="GO" id="GO:0003700">
    <property type="term" value="F:DNA-binding transcription factor activity"/>
    <property type="evidence" value="ECO:0007669"/>
    <property type="project" value="InterPro"/>
</dbReference>
<dbReference type="EMBL" id="JGZP01000007">
    <property type="protein sequence ID" value="KFI98787.1"/>
    <property type="molecule type" value="Genomic_DNA"/>
</dbReference>
<evidence type="ECO:0000256" key="11">
    <source>
        <dbReference type="PIRSR" id="PIRSR602481-1"/>
    </source>
</evidence>
<organism evidence="13 14">
    <name type="scientific">Bifidobacterium stellenboschense</name>
    <dbReference type="NCBI Taxonomy" id="762211"/>
    <lineage>
        <taxon>Bacteria</taxon>
        <taxon>Bacillati</taxon>
        <taxon>Actinomycetota</taxon>
        <taxon>Actinomycetes</taxon>
        <taxon>Bifidobacteriales</taxon>
        <taxon>Bifidobacteriaceae</taxon>
        <taxon>Bifidobacterium</taxon>
    </lineage>
</organism>
<keyword evidence="6 11" id="KW-0479">Metal-binding</keyword>
<feature type="binding site" evidence="11">
    <location>
        <position position="124"/>
    </location>
    <ligand>
        <name>Zn(2+)</name>
        <dbReference type="ChEBI" id="CHEBI:29105"/>
    </ligand>
</feature>
<dbReference type="OrthoDB" id="8659436at2"/>
<evidence type="ECO:0000256" key="2">
    <source>
        <dbReference type="ARBA" id="ARBA00007957"/>
    </source>
</evidence>
<evidence type="ECO:0000256" key="3">
    <source>
        <dbReference type="ARBA" id="ARBA00011738"/>
    </source>
</evidence>
<dbReference type="PANTHER" id="PTHR33202:SF2">
    <property type="entry name" value="FERRIC UPTAKE REGULATION PROTEIN"/>
    <property type="match status" value="1"/>
</dbReference>
<dbReference type="InterPro" id="IPR036390">
    <property type="entry name" value="WH_DNA-bd_sf"/>
</dbReference>
<dbReference type="RefSeq" id="WP_034526951.1">
    <property type="nucleotide sequence ID" value="NZ_JGZP01000007.1"/>
</dbReference>
<keyword evidence="9" id="KW-0238">DNA-binding</keyword>
<sequence length="138" mass="15200">MVEHIERQTKQKDAIHAALAGCDEFISAQDLHRRMQDEGSRIGLATVYRQLNALADSGAADTIRLDGQQLFRLCGDDAHHHHLVCKRCGRTVEIEPPDEAWLRGVAARHGFTVESHTLEVFGLCPECQGKTAEAGTAD</sequence>
<accession>A0A087DTD7</accession>
<dbReference type="STRING" id="762211.BSTEL_1312"/>
<dbReference type="Gene3D" id="3.30.1490.190">
    <property type="match status" value="1"/>
</dbReference>
<evidence type="ECO:0000313" key="13">
    <source>
        <dbReference type="EMBL" id="KFI98787.1"/>
    </source>
</evidence>
<keyword evidence="8" id="KW-0805">Transcription regulation</keyword>
<name>A0A087DTD7_9BIFI</name>
<evidence type="ECO:0000256" key="9">
    <source>
        <dbReference type="ARBA" id="ARBA00023125"/>
    </source>
</evidence>
<evidence type="ECO:0000256" key="1">
    <source>
        <dbReference type="ARBA" id="ARBA00004496"/>
    </source>
</evidence>
<keyword evidence="7 11" id="KW-0862">Zinc</keyword>
<keyword evidence="4" id="KW-0963">Cytoplasm</keyword>
<feature type="binding site" evidence="11">
    <location>
        <position position="127"/>
    </location>
    <ligand>
        <name>Zn(2+)</name>
        <dbReference type="ChEBI" id="CHEBI:29105"/>
    </ligand>
</feature>
<dbReference type="GO" id="GO:0045892">
    <property type="term" value="P:negative regulation of DNA-templated transcription"/>
    <property type="evidence" value="ECO:0007669"/>
    <property type="project" value="TreeGrafter"/>
</dbReference>
<gene>
    <name evidence="13" type="ORF">BSTEL_1312</name>
</gene>
<evidence type="ECO:0000256" key="10">
    <source>
        <dbReference type="ARBA" id="ARBA00023163"/>
    </source>
</evidence>
<evidence type="ECO:0000256" key="12">
    <source>
        <dbReference type="PIRSR" id="PIRSR602481-2"/>
    </source>
</evidence>
<comment type="similarity">
    <text evidence="2">Belongs to the Fur family.</text>
</comment>
<feature type="binding site" evidence="11">
    <location>
        <position position="85"/>
    </location>
    <ligand>
        <name>Zn(2+)</name>
        <dbReference type="ChEBI" id="CHEBI:29105"/>
    </ligand>
</feature>
<feature type="binding site" evidence="12">
    <location>
        <position position="116"/>
    </location>
    <ligand>
        <name>Fe cation</name>
        <dbReference type="ChEBI" id="CHEBI:24875"/>
    </ligand>
</feature>
<dbReference type="CDD" id="cd07153">
    <property type="entry name" value="Fur_like"/>
    <property type="match status" value="1"/>
</dbReference>
<dbReference type="AlphaFoldDB" id="A0A087DTD7"/>
<dbReference type="InterPro" id="IPR002481">
    <property type="entry name" value="FUR"/>
</dbReference>
<proteinExistence type="inferred from homology"/>
<keyword evidence="10" id="KW-0804">Transcription</keyword>
<dbReference type="InterPro" id="IPR043135">
    <property type="entry name" value="Fur_C"/>
</dbReference>
<evidence type="ECO:0000256" key="5">
    <source>
        <dbReference type="ARBA" id="ARBA00022491"/>
    </source>
</evidence>
<dbReference type="Gene3D" id="1.10.10.10">
    <property type="entry name" value="Winged helix-like DNA-binding domain superfamily/Winged helix DNA-binding domain"/>
    <property type="match status" value="1"/>
</dbReference>
<dbReference type="GO" id="GO:0000976">
    <property type="term" value="F:transcription cis-regulatory region binding"/>
    <property type="evidence" value="ECO:0007669"/>
    <property type="project" value="TreeGrafter"/>
</dbReference>
<protein>
    <submittedName>
        <fullName evidence="13">Putative Ferric uptake regulation protein</fullName>
    </submittedName>
</protein>
<feature type="binding site" evidence="12">
    <location>
        <position position="99"/>
    </location>
    <ligand>
        <name>Fe cation</name>
        <dbReference type="ChEBI" id="CHEBI:24875"/>
    </ligand>
</feature>
<dbReference type="GO" id="GO:0008270">
    <property type="term" value="F:zinc ion binding"/>
    <property type="evidence" value="ECO:0007669"/>
    <property type="project" value="TreeGrafter"/>
</dbReference>
<comment type="subunit">
    <text evidence="3">Homodimer.</text>
</comment>
<comment type="subcellular location">
    <subcellularLocation>
        <location evidence="1">Cytoplasm</location>
    </subcellularLocation>
</comment>
<dbReference type="Proteomes" id="UP000029004">
    <property type="component" value="Unassembled WGS sequence"/>
</dbReference>
<comment type="cofactor">
    <cofactor evidence="12">
        <name>Mn(2+)</name>
        <dbReference type="ChEBI" id="CHEBI:29035"/>
    </cofactor>
    <cofactor evidence="12">
        <name>Fe(2+)</name>
        <dbReference type="ChEBI" id="CHEBI:29033"/>
    </cofactor>
    <text evidence="12">Binds 1 Mn(2+) or Fe(2+) ion per subunit.</text>
</comment>
<keyword evidence="12" id="KW-0408">Iron</keyword>
<dbReference type="GO" id="GO:0005829">
    <property type="term" value="C:cytosol"/>
    <property type="evidence" value="ECO:0007669"/>
    <property type="project" value="TreeGrafter"/>
</dbReference>
<keyword evidence="5" id="KW-0678">Repressor</keyword>
<dbReference type="GO" id="GO:1900376">
    <property type="term" value="P:regulation of secondary metabolite biosynthetic process"/>
    <property type="evidence" value="ECO:0007669"/>
    <property type="project" value="TreeGrafter"/>
</dbReference>
<dbReference type="PANTHER" id="PTHR33202">
    <property type="entry name" value="ZINC UPTAKE REGULATION PROTEIN"/>
    <property type="match status" value="1"/>
</dbReference>
<evidence type="ECO:0000313" key="14">
    <source>
        <dbReference type="Proteomes" id="UP000029004"/>
    </source>
</evidence>